<gene>
    <name evidence="4" type="ORF">FRX31_021887</name>
</gene>
<dbReference type="SMART" id="SM00499">
    <property type="entry name" value="AAI"/>
    <property type="match status" value="1"/>
</dbReference>
<dbReference type="PANTHER" id="PTHR35496:SF4">
    <property type="entry name" value="2S SULFUR-RICH SEED STORAGE PROTEIN 2-LIKE"/>
    <property type="match status" value="1"/>
</dbReference>
<keyword evidence="5" id="KW-1185">Reference proteome</keyword>
<name>A0A7J6VUY8_THATH</name>
<feature type="chain" id="PRO_5029593598" description="Bifunctional inhibitor/plant lipid transfer protein/seed storage helical domain-containing protein" evidence="2">
    <location>
        <begin position="21"/>
        <end position="130"/>
    </location>
</feature>
<evidence type="ECO:0000256" key="1">
    <source>
        <dbReference type="ARBA" id="ARBA00008262"/>
    </source>
</evidence>
<dbReference type="OrthoDB" id="1922883at2759"/>
<evidence type="ECO:0000313" key="4">
    <source>
        <dbReference type="EMBL" id="KAF5188527.1"/>
    </source>
</evidence>
<comment type="caution">
    <text evidence="4">The sequence shown here is derived from an EMBL/GenBank/DDBJ whole genome shotgun (WGS) entry which is preliminary data.</text>
</comment>
<evidence type="ECO:0000256" key="2">
    <source>
        <dbReference type="SAM" id="SignalP"/>
    </source>
</evidence>
<dbReference type="GO" id="GO:0045735">
    <property type="term" value="F:nutrient reservoir activity"/>
    <property type="evidence" value="ECO:0007669"/>
    <property type="project" value="InterPro"/>
</dbReference>
<sequence length="130" mass="14783">MARLAISCALLMFSLALAEASVYQTIITTTEFDEPNPSQSERCRTQLKGMRQYCDYYMLWPRTPSTVDQGCCQDLRQVNDPKCRCEALRQRVPGYAQQQLQEASSKVKSMADTCRMPELQSCQIRAQQGS</sequence>
<dbReference type="SUPFAM" id="SSF47699">
    <property type="entry name" value="Bifunctional inhibitor/lipid-transfer protein/seed storage 2S albumin"/>
    <property type="match status" value="1"/>
</dbReference>
<evidence type="ECO:0000259" key="3">
    <source>
        <dbReference type="SMART" id="SM00499"/>
    </source>
</evidence>
<dbReference type="Pfam" id="PF00234">
    <property type="entry name" value="Tryp_alpha_amyl"/>
    <property type="match status" value="1"/>
</dbReference>
<dbReference type="EMBL" id="JABWDY010026649">
    <property type="protein sequence ID" value="KAF5188527.1"/>
    <property type="molecule type" value="Genomic_DNA"/>
</dbReference>
<evidence type="ECO:0000313" key="5">
    <source>
        <dbReference type="Proteomes" id="UP000554482"/>
    </source>
</evidence>
<feature type="domain" description="Bifunctional inhibitor/plant lipid transfer protein/seed storage helical" evidence="3">
    <location>
        <begin position="43"/>
        <end position="122"/>
    </location>
</feature>
<dbReference type="InterPro" id="IPR016140">
    <property type="entry name" value="Bifunc_inhib/LTP/seed_store"/>
</dbReference>
<dbReference type="InterPro" id="IPR000617">
    <property type="entry name" value="Napin/2SS/CON"/>
</dbReference>
<dbReference type="Proteomes" id="UP000554482">
    <property type="component" value="Unassembled WGS sequence"/>
</dbReference>
<dbReference type="Gene3D" id="1.10.110.10">
    <property type="entry name" value="Plant lipid-transfer and hydrophobic proteins"/>
    <property type="match status" value="1"/>
</dbReference>
<proteinExistence type="inferred from homology"/>
<reference evidence="4 5" key="1">
    <citation type="submission" date="2020-06" db="EMBL/GenBank/DDBJ databases">
        <title>Transcriptomic and genomic resources for Thalictrum thalictroides and T. hernandezii: Facilitating candidate gene discovery in an emerging model plant lineage.</title>
        <authorList>
            <person name="Arias T."/>
            <person name="Riano-Pachon D.M."/>
            <person name="Di Stilio V.S."/>
        </authorList>
    </citation>
    <scope>NUCLEOTIDE SEQUENCE [LARGE SCALE GENOMIC DNA]</scope>
    <source>
        <strain evidence="5">cv. WT478/WT964</strain>
        <tissue evidence="4">Leaves</tissue>
    </source>
</reference>
<feature type="signal peptide" evidence="2">
    <location>
        <begin position="1"/>
        <end position="20"/>
    </location>
</feature>
<dbReference type="AlphaFoldDB" id="A0A7J6VUY8"/>
<accession>A0A7J6VUY8</accession>
<keyword evidence="2" id="KW-0732">Signal</keyword>
<dbReference type="InterPro" id="IPR036312">
    <property type="entry name" value="Bifun_inhib/LTP/seed_sf"/>
</dbReference>
<comment type="similarity">
    <text evidence="1">Belongs to the 2S seed storage albumins family.</text>
</comment>
<protein>
    <recommendedName>
        <fullName evidence="3">Bifunctional inhibitor/plant lipid transfer protein/seed storage helical domain-containing protein</fullName>
    </recommendedName>
</protein>
<organism evidence="4 5">
    <name type="scientific">Thalictrum thalictroides</name>
    <name type="common">Rue-anemone</name>
    <name type="synonym">Anemone thalictroides</name>
    <dbReference type="NCBI Taxonomy" id="46969"/>
    <lineage>
        <taxon>Eukaryota</taxon>
        <taxon>Viridiplantae</taxon>
        <taxon>Streptophyta</taxon>
        <taxon>Embryophyta</taxon>
        <taxon>Tracheophyta</taxon>
        <taxon>Spermatophyta</taxon>
        <taxon>Magnoliopsida</taxon>
        <taxon>Ranunculales</taxon>
        <taxon>Ranunculaceae</taxon>
        <taxon>Thalictroideae</taxon>
        <taxon>Thalictrum</taxon>
    </lineage>
</organism>
<dbReference type="PANTHER" id="PTHR35496">
    <property type="entry name" value="2S SEED STORAGE PROTEIN 1-RELATED"/>
    <property type="match status" value="1"/>
</dbReference>